<sequence>MRVWNSLEGSTPEKSVVVITIVPSRSGYTAPVRRYVAYRRGRDLRTIPLEARICTFMLTSGSSPSS</sequence>
<reference evidence="1 2" key="1">
    <citation type="submission" date="2017-02" db="EMBL/GenBank/DDBJ databases">
        <title>Prevalence of linear plasmids in Propionibacterium acnes isolates obtained from cancerous prostatic tissue.</title>
        <authorList>
            <person name="Davidsson S."/>
            <person name="Bruggemann H."/>
        </authorList>
    </citation>
    <scope>NUCLEOTIDE SEQUENCE [LARGE SCALE GENOMIC DNA]</scope>
    <source>
        <strain evidence="1 2">09-9</strain>
    </source>
</reference>
<dbReference type="EMBL" id="LKVB01000004">
    <property type="protein sequence ID" value="PHJ27195.1"/>
    <property type="molecule type" value="Genomic_DNA"/>
</dbReference>
<proteinExistence type="predicted"/>
<name>A0AA44U4J4_CUTAC</name>
<protein>
    <submittedName>
        <fullName evidence="1">Uncharacterized protein</fullName>
    </submittedName>
</protein>
<evidence type="ECO:0000313" key="2">
    <source>
        <dbReference type="Proteomes" id="UP000223982"/>
    </source>
</evidence>
<comment type="caution">
    <text evidence="1">The sequence shown here is derived from an EMBL/GenBank/DDBJ whole genome shotgun (WGS) entry which is preliminary data.</text>
</comment>
<accession>A0AA44U4J4</accession>
<dbReference type="Proteomes" id="UP000223982">
    <property type="component" value="Unassembled WGS sequence"/>
</dbReference>
<organism evidence="1 2">
    <name type="scientific">Cutibacterium acnes</name>
    <name type="common">Propionibacterium acnes</name>
    <dbReference type="NCBI Taxonomy" id="1747"/>
    <lineage>
        <taxon>Bacteria</taxon>
        <taxon>Bacillati</taxon>
        <taxon>Actinomycetota</taxon>
        <taxon>Actinomycetes</taxon>
        <taxon>Propionibacteriales</taxon>
        <taxon>Propionibacteriaceae</taxon>
        <taxon>Cutibacterium</taxon>
    </lineage>
</organism>
<dbReference type="AlphaFoldDB" id="A0AA44U4J4"/>
<evidence type="ECO:0000313" key="1">
    <source>
        <dbReference type="EMBL" id="PHJ27195.1"/>
    </source>
</evidence>
<gene>
    <name evidence="1" type="ORF">APS60_04250</name>
</gene>